<dbReference type="GO" id="GO:0030170">
    <property type="term" value="F:pyridoxal phosphate binding"/>
    <property type="evidence" value="ECO:0007669"/>
    <property type="project" value="InterPro"/>
</dbReference>
<dbReference type="InterPro" id="IPR015421">
    <property type="entry name" value="PyrdxlP-dep_Trfase_major"/>
</dbReference>
<evidence type="ECO:0000256" key="7">
    <source>
        <dbReference type="ARBA" id="ARBA00052899"/>
    </source>
</evidence>
<dbReference type="AlphaFoldDB" id="A0A9X9S402"/>
<evidence type="ECO:0000256" key="8">
    <source>
        <dbReference type="ARBA" id="ARBA00073894"/>
    </source>
</evidence>
<name>A0A9X9S402_METOG</name>
<keyword evidence="5" id="KW-0808">Transferase</keyword>
<dbReference type="InterPro" id="IPR049704">
    <property type="entry name" value="Aminotrans_3_PPA_site"/>
</dbReference>
<dbReference type="NCBIfam" id="NF004426">
    <property type="entry name" value="PRK05769.1"/>
    <property type="match status" value="1"/>
</dbReference>
<comment type="catalytic activity">
    <reaction evidence="7">
        <text>L-ornithine + 2-oxoglutarate = L-glutamate 5-semialdehyde + L-glutamate</text>
        <dbReference type="Rhea" id="RHEA:25160"/>
        <dbReference type="ChEBI" id="CHEBI:16810"/>
        <dbReference type="ChEBI" id="CHEBI:29985"/>
        <dbReference type="ChEBI" id="CHEBI:46911"/>
        <dbReference type="ChEBI" id="CHEBI:58066"/>
        <dbReference type="EC" id="2.6.1.13"/>
    </reaction>
</comment>
<proteinExistence type="inferred from homology"/>
<accession>A0A9X9S402</accession>
<dbReference type="SUPFAM" id="SSF53383">
    <property type="entry name" value="PLP-dependent transferases"/>
    <property type="match status" value="1"/>
</dbReference>
<evidence type="ECO:0000256" key="6">
    <source>
        <dbReference type="ARBA" id="ARBA00022898"/>
    </source>
</evidence>
<evidence type="ECO:0000256" key="9">
    <source>
        <dbReference type="RuleBase" id="RU003560"/>
    </source>
</evidence>
<dbReference type="EC" id="2.6.1.13" evidence="3"/>
<dbReference type="RefSeq" id="WP_268185684.1">
    <property type="nucleotide sequence ID" value="NZ_CP113361.1"/>
</dbReference>
<dbReference type="PANTHER" id="PTHR11986">
    <property type="entry name" value="AMINOTRANSFERASE CLASS III"/>
    <property type="match status" value="1"/>
</dbReference>
<dbReference type="InterPro" id="IPR005814">
    <property type="entry name" value="Aminotrans_3"/>
</dbReference>
<dbReference type="KEGG" id="mou:OU421_08590"/>
<dbReference type="Pfam" id="PF00202">
    <property type="entry name" value="Aminotran_3"/>
    <property type="match status" value="1"/>
</dbReference>
<comment type="cofactor">
    <cofactor evidence="1">
        <name>pyridoxal 5'-phosphate</name>
        <dbReference type="ChEBI" id="CHEBI:597326"/>
    </cofactor>
</comment>
<dbReference type="InterPro" id="IPR015424">
    <property type="entry name" value="PyrdxlP-dep_Trfase"/>
</dbReference>
<evidence type="ECO:0000256" key="2">
    <source>
        <dbReference type="ARBA" id="ARBA00008954"/>
    </source>
</evidence>
<dbReference type="Gene3D" id="3.40.640.10">
    <property type="entry name" value="Type I PLP-dependent aspartate aminotransferase-like (Major domain)"/>
    <property type="match status" value="1"/>
</dbReference>
<evidence type="ECO:0000313" key="11">
    <source>
        <dbReference type="Proteomes" id="UP001163096"/>
    </source>
</evidence>
<evidence type="ECO:0000313" key="10">
    <source>
        <dbReference type="EMBL" id="WAI00485.1"/>
    </source>
</evidence>
<keyword evidence="11" id="KW-1185">Reference proteome</keyword>
<keyword evidence="4 10" id="KW-0032">Aminotransferase</keyword>
<dbReference type="Gene3D" id="3.90.1150.10">
    <property type="entry name" value="Aspartate Aminotransferase, domain 1"/>
    <property type="match status" value="1"/>
</dbReference>
<evidence type="ECO:0000256" key="1">
    <source>
        <dbReference type="ARBA" id="ARBA00001933"/>
    </source>
</evidence>
<dbReference type="GeneID" id="76835154"/>
<keyword evidence="6 9" id="KW-0663">Pyridoxal phosphate</keyword>
<evidence type="ECO:0000256" key="3">
    <source>
        <dbReference type="ARBA" id="ARBA00012924"/>
    </source>
</evidence>
<sequence>MDPLIRIRPPGPQAQAILRRDAGVISQSMVREYPLVVDRAEGMNLWDVDGNRYLDFSAGIAVMNIGWNHPDVVQAVTEQVQKLSHGAFLDYCSETPVRFAEKLVSMLPDNLNRVYLSNSGAETIEAALKLARHHTKRKYFIAFYGGFHGRTFGALSLTASRVIQRKYFGPFLPVIHVPYPNPYRPFGFKTEACDVDVIQYIEEEVFPMEVSPEEVAAIIVEPIQGEGGYVVPPLTFLKRLREVCDKHGILLIVDEVQSGCFRTGTFLASEQFGINPDIVCLSKALGGGFPLGVTVASEDVMTWPPGSHASTFGGNNAACAAALATLTVMDQPGFGEHVMEMGEYLTGKLRALQKRHPVIGDVRGIGLMIGAELVRDQVTKEPAKQERSYVLTESFKRGLTMLPAGESVIRFCPPLVIEKRHIDTGMNILDHSLELLQPVIAI</sequence>
<organism evidence="10 11">
    <name type="scientific">Methanogenium organophilum</name>
    <dbReference type="NCBI Taxonomy" id="2199"/>
    <lineage>
        <taxon>Archaea</taxon>
        <taxon>Methanobacteriati</taxon>
        <taxon>Methanobacteriota</taxon>
        <taxon>Stenosarchaea group</taxon>
        <taxon>Methanomicrobia</taxon>
        <taxon>Methanomicrobiales</taxon>
        <taxon>Methanomicrobiaceae</taxon>
        <taxon>Methanogenium</taxon>
    </lineage>
</organism>
<gene>
    <name evidence="10" type="ORF">OU421_08590</name>
</gene>
<dbReference type="PROSITE" id="PS00600">
    <property type="entry name" value="AA_TRANSFER_CLASS_3"/>
    <property type="match status" value="1"/>
</dbReference>
<dbReference type="GO" id="GO:0042802">
    <property type="term" value="F:identical protein binding"/>
    <property type="evidence" value="ECO:0007669"/>
    <property type="project" value="TreeGrafter"/>
</dbReference>
<comment type="similarity">
    <text evidence="2 9">Belongs to the class-III pyridoxal-phosphate-dependent aminotransferase family.</text>
</comment>
<dbReference type="Proteomes" id="UP001163096">
    <property type="component" value="Chromosome"/>
</dbReference>
<dbReference type="GO" id="GO:0004587">
    <property type="term" value="F:ornithine aminotransferase activity"/>
    <property type="evidence" value="ECO:0007669"/>
    <property type="project" value="UniProtKB-EC"/>
</dbReference>
<dbReference type="InterPro" id="IPR015422">
    <property type="entry name" value="PyrdxlP-dep_Trfase_small"/>
</dbReference>
<dbReference type="EMBL" id="CP113361">
    <property type="protein sequence ID" value="WAI00485.1"/>
    <property type="molecule type" value="Genomic_DNA"/>
</dbReference>
<dbReference type="InterPro" id="IPR050103">
    <property type="entry name" value="Class-III_PLP-dep_AT"/>
</dbReference>
<protein>
    <recommendedName>
        <fullName evidence="8">Ornithine aminotransferase</fullName>
        <ecNumber evidence="3">2.6.1.13</ecNumber>
    </recommendedName>
</protein>
<reference evidence="10" key="1">
    <citation type="submission" date="2022-11" db="EMBL/GenBank/DDBJ databases">
        <title>Complete genome sequence of Methanogenium organophilum DSM 3596.</title>
        <authorList>
            <person name="Chen S.-C."/>
            <person name="Lai S.-J."/>
            <person name="You Y.-T."/>
        </authorList>
    </citation>
    <scope>NUCLEOTIDE SEQUENCE</scope>
    <source>
        <strain evidence="10">DSM 3596</strain>
    </source>
</reference>
<dbReference type="PIRSF" id="PIRSF000521">
    <property type="entry name" value="Transaminase_4ab_Lys_Orn"/>
    <property type="match status" value="1"/>
</dbReference>
<evidence type="ECO:0000256" key="5">
    <source>
        <dbReference type="ARBA" id="ARBA00022679"/>
    </source>
</evidence>
<dbReference type="PANTHER" id="PTHR11986:SF58">
    <property type="entry name" value="LEUCINE_METHIONINE RACEMASE"/>
    <property type="match status" value="1"/>
</dbReference>
<dbReference type="CDD" id="cd00610">
    <property type="entry name" value="OAT_like"/>
    <property type="match status" value="1"/>
</dbReference>
<evidence type="ECO:0000256" key="4">
    <source>
        <dbReference type="ARBA" id="ARBA00022576"/>
    </source>
</evidence>
<dbReference type="FunFam" id="3.40.640.10:FF:000013">
    <property type="entry name" value="4-aminobutyrate aminotransferase"/>
    <property type="match status" value="1"/>
</dbReference>